<gene>
    <name evidence="1" type="ORF">LCGC14_2906030</name>
</gene>
<feature type="non-terminal residue" evidence="1">
    <location>
        <position position="1"/>
    </location>
</feature>
<sequence length="107" mass="12649">LVHVLEELRPKGLDGLYVMMHRAQFSEYQMLFWLLDEMREKRGLREKVDDYEKWQKSFELVFEEPKMAGMPIKLSDSMRKDLIIFCLKEGPIVALIENLAIPVAYCP</sequence>
<comment type="caution">
    <text evidence="1">The sequence shown here is derived from an EMBL/GenBank/DDBJ whole genome shotgun (WGS) entry which is preliminary data.</text>
</comment>
<protein>
    <submittedName>
        <fullName evidence="1">Uncharacterized protein</fullName>
    </submittedName>
</protein>
<accession>A0A0F8XTF2</accession>
<dbReference type="AlphaFoldDB" id="A0A0F8XTF2"/>
<proteinExistence type="predicted"/>
<reference evidence="1" key="1">
    <citation type="journal article" date="2015" name="Nature">
        <title>Complex archaea that bridge the gap between prokaryotes and eukaryotes.</title>
        <authorList>
            <person name="Spang A."/>
            <person name="Saw J.H."/>
            <person name="Jorgensen S.L."/>
            <person name="Zaremba-Niedzwiedzka K."/>
            <person name="Martijn J."/>
            <person name="Lind A.E."/>
            <person name="van Eijk R."/>
            <person name="Schleper C."/>
            <person name="Guy L."/>
            <person name="Ettema T.J."/>
        </authorList>
    </citation>
    <scope>NUCLEOTIDE SEQUENCE</scope>
</reference>
<evidence type="ECO:0000313" key="1">
    <source>
        <dbReference type="EMBL" id="KKK72223.1"/>
    </source>
</evidence>
<name>A0A0F8XTF2_9ZZZZ</name>
<organism evidence="1">
    <name type="scientific">marine sediment metagenome</name>
    <dbReference type="NCBI Taxonomy" id="412755"/>
    <lineage>
        <taxon>unclassified sequences</taxon>
        <taxon>metagenomes</taxon>
        <taxon>ecological metagenomes</taxon>
    </lineage>
</organism>
<dbReference type="EMBL" id="LAZR01057355">
    <property type="protein sequence ID" value="KKK72223.1"/>
    <property type="molecule type" value="Genomic_DNA"/>
</dbReference>